<dbReference type="Proteomes" id="UP000886818">
    <property type="component" value="Chromosome"/>
</dbReference>
<dbReference type="EMBL" id="CP078093">
    <property type="protein sequence ID" value="QXM06997.1"/>
    <property type="molecule type" value="Genomic_DNA"/>
</dbReference>
<gene>
    <name evidence="1" type="ORF">KVH43_04580</name>
</gene>
<evidence type="ECO:0000313" key="1">
    <source>
        <dbReference type="EMBL" id="QXM06997.1"/>
    </source>
</evidence>
<name>A0ABX8RFA6_9CLOT</name>
<proteinExistence type="predicted"/>
<reference evidence="1" key="1">
    <citation type="submission" date="2021-07" db="EMBL/GenBank/DDBJ databases">
        <title>Complete genome sequence of Crassaminicella sp. 143-21, isolated from a deep-sea hydrothermal vent.</title>
        <authorList>
            <person name="Li X."/>
        </authorList>
    </citation>
    <scope>NUCLEOTIDE SEQUENCE</scope>
    <source>
        <strain evidence="1">143-21</strain>
    </source>
</reference>
<organism evidence="1 2">
    <name type="scientific">Crassaminicella indica</name>
    <dbReference type="NCBI Taxonomy" id="2855394"/>
    <lineage>
        <taxon>Bacteria</taxon>
        <taxon>Bacillati</taxon>
        <taxon>Bacillota</taxon>
        <taxon>Clostridia</taxon>
        <taxon>Eubacteriales</taxon>
        <taxon>Clostridiaceae</taxon>
        <taxon>Crassaminicella</taxon>
    </lineage>
</organism>
<accession>A0ABX8RFA6</accession>
<sequence>MARKKRPLRFKIFVLIFICLIFIGGIKAIELVQKFFCDSVLDFQKLAVIDYDTDKNLIVHPLKKDIIVYNKNKLKAFNLEGIEKWDIEKEIKNPFLKSSEDIIFLGDREKGSITAVNLQGSVIWDFSIEKPIREFVCNKEGISAFYTEENGKSKIYILNIDGKEEGKIIVNKGSIMGIAISDNNMIAISVLNIDNNKIETNVALYSNKGKLLGGHKYDKEPQIVSNLFFSEDHRLMNVGDSQLMVFSKEDRVLWSEDIPDSINRIAWNKKGFIVMYLVDNKKSILDTKNRNYLSIIDIEGKKMEPIPIQGEVLGIDSKGDNIVAFTDRTLYMILETGKKLMEKKVNNDIQSVYIISDNQLVLVLKDKLEIIQVKYKER</sequence>
<dbReference type="InterPro" id="IPR043765">
    <property type="entry name" value="DUF5711"/>
</dbReference>
<dbReference type="Pfam" id="PF18975">
    <property type="entry name" value="DUF5711"/>
    <property type="match status" value="1"/>
</dbReference>
<evidence type="ECO:0000313" key="2">
    <source>
        <dbReference type="Proteomes" id="UP000886818"/>
    </source>
</evidence>
<protein>
    <submittedName>
        <fullName evidence="1">Uncharacterized protein</fullName>
    </submittedName>
</protein>
<dbReference type="RefSeq" id="WP_218283689.1">
    <property type="nucleotide sequence ID" value="NZ_CP078093.1"/>
</dbReference>
<keyword evidence="2" id="KW-1185">Reference proteome</keyword>